<reference evidence="2 3" key="1">
    <citation type="submission" date="2020-07" db="EMBL/GenBank/DDBJ databases">
        <title>Genomic Encyclopedia of Type Strains, Phase IV (KMG-IV): sequencing the most valuable type-strain genomes for metagenomic binning, comparative biology and taxonomic classification.</title>
        <authorList>
            <person name="Goeker M."/>
        </authorList>
    </citation>
    <scope>NUCLEOTIDE SEQUENCE [LARGE SCALE GENOMIC DNA]</scope>
    <source>
        <strain evidence="2 3">DSM 29043</strain>
    </source>
</reference>
<dbReference type="Proteomes" id="UP000522081">
    <property type="component" value="Unassembled WGS sequence"/>
</dbReference>
<dbReference type="InterPro" id="IPR036568">
    <property type="entry name" value="GGCT-like_sf"/>
</dbReference>
<comment type="caution">
    <text evidence="2">The sequence shown here is derived from an EMBL/GenBank/DDBJ whole genome shotgun (WGS) entry which is preliminary data.</text>
</comment>
<feature type="domain" description="Gamma-glutamylcyclotransferase AIG2-like" evidence="1">
    <location>
        <begin position="5"/>
        <end position="122"/>
    </location>
</feature>
<dbReference type="InterPro" id="IPR013024">
    <property type="entry name" value="GGCT-like"/>
</dbReference>
<evidence type="ECO:0000313" key="2">
    <source>
        <dbReference type="EMBL" id="NYH94668.1"/>
    </source>
</evidence>
<gene>
    <name evidence="2" type="ORF">FHS75_000987</name>
</gene>
<dbReference type="RefSeq" id="WP_179406633.1">
    <property type="nucleotide sequence ID" value="NZ_BMGF01000006.1"/>
</dbReference>
<evidence type="ECO:0000313" key="3">
    <source>
        <dbReference type="Proteomes" id="UP000522081"/>
    </source>
</evidence>
<keyword evidence="2" id="KW-0808">Transferase</keyword>
<dbReference type="Pfam" id="PF06094">
    <property type="entry name" value="GGACT"/>
    <property type="match status" value="1"/>
</dbReference>
<name>A0A7Z0BU10_9SPHN</name>
<dbReference type="CDD" id="cd06661">
    <property type="entry name" value="GGCT_like"/>
    <property type="match status" value="1"/>
</dbReference>
<dbReference type="SUPFAM" id="SSF110857">
    <property type="entry name" value="Gamma-glutamyl cyclotransferase-like"/>
    <property type="match status" value="1"/>
</dbReference>
<dbReference type="GO" id="GO:0016740">
    <property type="term" value="F:transferase activity"/>
    <property type="evidence" value="ECO:0007669"/>
    <property type="project" value="UniProtKB-KW"/>
</dbReference>
<organism evidence="2 3">
    <name type="scientific">Novosphingobium marinum</name>
    <dbReference type="NCBI Taxonomy" id="1514948"/>
    <lineage>
        <taxon>Bacteria</taxon>
        <taxon>Pseudomonadati</taxon>
        <taxon>Pseudomonadota</taxon>
        <taxon>Alphaproteobacteria</taxon>
        <taxon>Sphingomonadales</taxon>
        <taxon>Sphingomonadaceae</taxon>
        <taxon>Novosphingobium</taxon>
    </lineage>
</organism>
<dbReference type="Gene3D" id="3.10.490.10">
    <property type="entry name" value="Gamma-glutamyl cyclotransferase-like"/>
    <property type="match status" value="1"/>
</dbReference>
<protein>
    <submittedName>
        <fullName evidence="2">Gamma-glutamylcyclotransferase (GGCT)/AIG2-like uncharacterized protein YtfP</fullName>
    </submittedName>
</protein>
<proteinExistence type="predicted"/>
<evidence type="ECO:0000259" key="1">
    <source>
        <dbReference type="Pfam" id="PF06094"/>
    </source>
</evidence>
<dbReference type="EMBL" id="JACBZF010000002">
    <property type="protein sequence ID" value="NYH94668.1"/>
    <property type="molecule type" value="Genomic_DNA"/>
</dbReference>
<dbReference type="InterPro" id="IPR009288">
    <property type="entry name" value="AIG2-like_dom"/>
</dbReference>
<dbReference type="AlphaFoldDB" id="A0A7Z0BU10"/>
<sequence>MTRRFFFYGTLLAGADTPMAAWVGDRLTGSSPGTCAGSLRAIPAGSGWYPALLRGTGRVRGCCCELALTPEDLRHLDRYEGAFYHRRPVQVVQGNGSRTFAQTYLWRGPMPRGSRRISGGDFLGWLAQHGLAAFA</sequence>
<keyword evidence="3" id="KW-1185">Reference proteome</keyword>
<accession>A0A7Z0BU10</accession>